<reference evidence="2 3" key="1">
    <citation type="submission" date="2019-06" db="EMBL/GenBank/DDBJ databases">
        <title>Sequencing the genomes of 1000 actinobacteria strains.</title>
        <authorList>
            <person name="Klenk H.-P."/>
        </authorList>
    </citation>
    <scope>NUCLEOTIDE SEQUENCE [LARGE SCALE GENOMIC DNA]</scope>
    <source>
        <strain evidence="2 3">DSM 20169</strain>
    </source>
</reference>
<keyword evidence="1" id="KW-0812">Transmembrane</keyword>
<accession>A0A543BKP3</accession>
<proteinExistence type="predicted"/>
<keyword evidence="1" id="KW-0472">Membrane</keyword>
<dbReference type="PROSITE" id="PS51318">
    <property type="entry name" value="TAT"/>
    <property type="match status" value="1"/>
</dbReference>
<dbReference type="AlphaFoldDB" id="A0A543BKP3"/>
<name>A0A543BKP3_9MICO</name>
<keyword evidence="1" id="KW-1133">Transmembrane helix</keyword>
<organism evidence="2 3">
    <name type="scientific">Microbacterium saperdae</name>
    <dbReference type="NCBI Taxonomy" id="69368"/>
    <lineage>
        <taxon>Bacteria</taxon>
        <taxon>Bacillati</taxon>
        <taxon>Actinomycetota</taxon>
        <taxon>Actinomycetes</taxon>
        <taxon>Micrococcales</taxon>
        <taxon>Microbacteriaceae</taxon>
        <taxon>Microbacterium</taxon>
    </lineage>
</organism>
<dbReference type="Proteomes" id="UP000317209">
    <property type="component" value="Unassembled WGS sequence"/>
</dbReference>
<dbReference type="RefSeq" id="WP_141871342.1">
    <property type="nucleotide sequence ID" value="NZ_VFOX01000001.1"/>
</dbReference>
<protein>
    <submittedName>
        <fullName evidence="2">Uncharacterized protein</fullName>
    </submittedName>
</protein>
<evidence type="ECO:0000313" key="2">
    <source>
        <dbReference type="EMBL" id="TQL85391.1"/>
    </source>
</evidence>
<feature type="transmembrane region" description="Helical" evidence="1">
    <location>
        <begin position="21"/>
        <end position="42"/>
    </location>
</feature>
<evidence type="ECO:0000313" key="3">
    <source>
        <dbReference type="Proteomes" id="UP000317209"/>
    </source>
</evidence>
<comment type="caution">
    <text evidence="2">The sequence shown here is derived from an EMBL/GenBank/DDBJ whole genome shotgun (WGS) entry which is preliminary data.</text>
</comment>
<dbReference type="OrthoDB" id="5084173at2"/>
<dbReference type="InterPro" id="IPR006311">
    <property type="entry name" value="TAT_signal"/>
</dbReference>
<keyword evidence="3" id="KW-1185">Reference proteome</keyword>
<sequence>MTDNTPAPSDEGSDRFSRRTVIAAAAWSVPVVALTIATPLAAASATPVRNLQASSRVSVPPLGSPPWNSSESGVGKMLAPYAPVVLGLSFTNLGEPLAPGEAFLQGLLTSVAKNQAGQDLFTLTAVNNNNWTYIGKGTPQHAAPAVDAAYPIWFQYQLPLATGQTSSTVYFTATPTGAVADRVFVDGTLQIPGQILYSRAYVNANLSTIPAGTSGSVPYDYRAGWSRVPLPNVTDHFYIEPASA</sequence>
<evidence type="ECO:0000256" key="1">
    <source>
        <dbReference type="SAM" id="Phobius"/>
    </source>
</evidence>
<gene>
    <name evidence="2" type="ORF">FB560_0999</name>
</gene>
<dbReference type="EMBL" id="VFOX01000001">
    <property type="protein sequence ID" value="TQL85391.1"/>
    <property type="molecule type" value="Genomic_DNA"/>
</dbReference>